<feature type="transmembrane region" description="Helical" evidence="6">
    <location>
        <begin position="102"/>
        <end position="122"/>
    </location>
</feature>
<feature type="transmembrane region" description="Helical" evidence="6">
    <location>
        <begin position="161"/>
        <end position="184"/>
    </location>
</feature>
<dbReference type="EMBL" id="FRDN01000003">
    <property type="protein sequence ID" value="SHN51228.1"/>
    <property type="molecule type" value="Genomic_DNA"/>
</dbReference>
<dbReference type="InterPro" id="IPR050327">
    <property type="entry name" value="Proton-linked_MCT"/>
</dbReference>
<accession>A0A1M7RYH1</accession>
<keyword evidence="5 6" id="KW-0472">Membrane</keyword>
<keyword evidence="3 6" id="KW-0812">Transmembrane</keyword>
<comment type="subcellular location">
    <subcellularLocation>
        <location evidence="1">Cell membrane</location>
        <topology evidence="1">Multi-pass membrane protein</topology>
    </subcellularLocation>
</comment>
<dbReference type="STRING" id="1121395.SAMN02745215_00268"/>
<feature type="transmembrane region" description="Helical" evidence="6">
    <location>
        <begin position="288"/>
        <end position="311"/>
    </location>
</feature>
<dbReference type="InterPro" id="IPR036259">
    <property type="entry name" value="MFS_trans_sf"/>
</dbReference>
<feature type="transmembrane region" description="Helical" evidence="6">
    <location>
        <begin position="190"/>
        <end position="211"/>
    </location>
</feature>
<dbReference type="PANTHER" id="PTHR11360">
    <property type="entry name" value="MONOCARBOXYLATE TRANSPORTER"/>
    <property type="match status" value="1"/>
</dbReference>
<dbReference type="InterPro" id="IPR011701">
    <property type="entry name" value="MFS"/>
</dbReference>
<dbReference type="Pfam" id="PF07690">
    <property type="entry name" value="MFS_1"/>
    <property type="match status" value="1"/>
</dbReference>
<evidence type="ECO:0000256" key="3">
    <source>
        <dbReference type="ARBA" id="ARBA00022692"/>
    </source>
</evidence>
<evidence type="ECO:0000259" key="7">
    <source>
        <dbReference type="PROSITE" id="PS50850"/>
    </source>
</evidence>
<sequence>MRPVWLPSDREVRQPIIDEKVIEMNHTRTAKYYYGLIVFVTFLTLVIAAGIRSAPAVLIVPFEEFFGWNRAEISLALSINLLLNGLCGPFAAALMERYGVRPVIASALLLLGAGAGLTLWMQDMWQMILLWGIVIGIGSGFLSTVFGTVVATRWFIQQRGLILGIFSAAGAAGQLLFLPLFANILEWFDWHVIVWVLVAAAFFSLALIILIMRNGPGEVGLVPYGTSAGDTVPDKTTDNPFQAVWQGLKTAVQSKAFWLLSASFFVCGATSVGLIGTHFVSACVDHGITAIFAAGLLSAASVFNIIGVTAAGWLSDRYDNRWLLFWYYLVRGLALFLLPAVLVSDRVILIIFVTVYGLNWIATVPSTIKLAADLFGDRSIVIFGWMMALHQAGSALAAFYAGALQAALHSYTLVFISAAVLCLVAAMIVFLIPGQGHVSAETI</sequence>
<evidence type="ECO:0000256" key="4">
    <source>
        <dbReference type="ARBA" id="ARBA00022989"/>
    </source>
</evidence>
<protein>
    <submittedName>
        <fullName evidence="8">Major Facilitator Superfamily protein</fullName>
    </submittedName>
</protein>
<dbReference type="Proteomes" id="UP000184010">
    <property type="component" value="Unassembled WGS sequence"/>
</dbReference>
<keyword evidence="9" id="KW-1185">Reference proteome</keyword>
<dbReference type="CDD" id="cd17355">
    <property type="entry name" value="MFS_YcxA_like"/>
    <property type="match status" value="1"/>
</dbReference>
<feature type="transmembrane region" description="Helical" evidence="6">
    <location>
        <begin position="380"/>
        <end position="402"/>
    </location>
</feature>
<dbReference type="GO" id="GO:0022857">
    <property type="term" value="F:transmembrane transporter activity"/>
    <property type="evidence" value="ECO:0007669"/>
    <property type="project" value="InterPro"/>
</dbReference>
<feature type="domain" description="Major facilitator superfamily (MFS) profile" evidence="7">
    <location>
        <begin position="36"/>
        <end position="437"/>
    </location>
</feature>
<feature type="transmembrane region" description="Helical" evidence="6">
    <location>
        <begin position="323"/>
        <end position="342"/>
    </location>
</feature>
<feature type="transmembrane region" description="Helical" evidence="6">
    <location>
        <begin position="128"/>
        <end position="149"/>
    </location>
</feature>
<reference evidence="9" key="1">
    <citation type="submission" date="2016-12" db="EMBL/GenBank/DDBJ databases">
        <authorList>
            <person name="Varghese N."/>
            <person name="Submissions S."/>
        </authorList>
    </citation>
    <scope>NUCLEOTIDE SEQUENCE [LARGE SCALE GENOMIC DNA]</scope>
    <source>
        <strain evidence="9">DSM 11544</strain>
    </source>
</reference>
<feature type="transmembrane region" description="Helical" evidence="6">
    <location>
        <begin position="348"/>
        <end position="368"/>
    </location>
</feature>
<dbReference type="GO" id="GO:0005886">
    <property type="term" value="C:plasma membrane"/>
    <property type="evidence" value="ECO:0007669"/>
    <property type="project" value="UniProtKB-SubCell"/>
</dbReference>
<feature type="transmembrane region" description="Helical" evidence="6">
    <location>
        <begin position="256"/>
        <end position="276"/>
    </location>
</feature>
<feature type="transmembrane region" description="Helical" evidence="6">
    <location>
        <begin position="73"/>
        <end position="95"/>
    </location>
</feature>
<keyword evidence="2" id="KW-0813">Transport</keyword>
<name>A0A1M7RYH1_9FIRM</name>
<evidence type="ECO:0000256" key="1">
    <source>
        <dbReference type="ARBA" id="ARBA00004651"/>
    </source>
</evidence>
<gene>
    <name evidence="8" type="ORF">SAMN02745215_00268</name>
</gene>
<evidence type="ECO:0000313" key="8">
    <source>
        <dbReference type="EMBL" id="SHN51228.1"/>
    </source>
</evidence>
<evidence type="ECO:0000256" key="5">
    <source>
        <dbReference type="ARBA" id="ARBA00023136"/>
    </source>
</evidence>
<dbReference type="SUPFAM" id="SSF103473">
    <property type="entry name" value="MFS general substrate transporter"/>
    <property type="match status" value="1"/>
</dbReference>
<organism evidence="8 9">
    <name type="scientific">Desulfitobacterium chlororespirans DSM 11544</name>
    <dbReference type="NCBI Taxonomy" id="1121395"/>
    <lineage>
        <taxon>Bacteria</taxon>
        <taxon>Bacillati</taxon>
        <taxon>Bacillota</taxon>
        <taxon>Clostridia</taxon>
        <taxon>Eubacteriales</taxon>
        <taxon>Desulfitobacteriaceae</taxon>
        <taxon>Desulfitobacterium</taxon>
    </lineage>
</organism>
<proteinExistence type="predicted"/>
<feature type="transmembrane region" description="Helical" evidence="6">
    <location>
        <begin position="408"/>
        <end position="432"/>
    </location>
</feature>
<dbReference type="AlphaFoldDB" id="A0A1M7RYH1"/>
<dbReference type="InterPro" id="IPR020846">
    <property type="entry name" value="MFS_dom"/>
</dbReference>
<dbReference type="PANTHER" id="PTHR11360:SF284">
    <property type="entry name" value="EG:103B4.3 PROTEIN-RELATED"/>
    <property type="match status" value="1"/>
</dbReference>
<evidence type="ECO:0000313" key="9">
    <source>
        <dbReference type="Proteomes" id="UP000184010"/>
    </source>
</evidence>
<keyword evidence="4 6" id="KW-1133">Transmembrane helix</keyword>
<dbReference type="Gene3D" id="1.20.1250.20">
    <property type="entry name" value="MFS general substrate transporter like domains"/>
    <property type="match status" value="2"/>
</dbReference>
<feature type="transmembrane region" description="Helical" evidence="6">
    <location>
        <begin position="32"/>
        <end position="53"/>
    </location>
</feature>
<dbReference type="PROSITE" id="PS50850">
    <property type="entry name" value="MFS"/>
    <property type="match status" value="1"/>
</dbReference>
<evidence type="ECO:0000256" key="6">
    <source>
        <dbReference type="SAM" id="Phobius"/>
    </source>
</evidence>
<evidence type="ECO:0000256" key="2">
    <source>
        <dbReference type="ARBA" id="ARBA00022448"/>
    </source>
</evidence>